<proteinExistence type="predicted"/>
<evidence type="ECO:0000313" key="2">
    <source>
        <dbReference type="Proteomes" id="UP000225706"/>
    </source>
</evidence>
<name>A0A2B4RHE9_STYPI</name>
<dbReference type="AlphaFoldDB" id="A0A2B4RHE9"/>
<sequence length="213" mass="24379">MAKEEGYCDGIQKMYGKKIPFDPEVKYVIDKGIEETREMDPEERARVIESAGYLAFDIMIVESMGDHKDANVAKRVKQAAEKFIKDQVGKITNEAPHKYAKLLEDAKEAAEKKREKIFSDERMKILSEGKKQAAKKASKRENFKGLHNTCRKVKMNGKAVASRAPYDDSASLRNDRAGIVLFLLALQRLRYTDVYSLELFLFFWPVCLCFVPN</sequence>
<evidence type="ECO:0000313" key="1">
    <source>
        <dbReference type="EMBL" id="PFX16229.1"/>
    </source>
</evidence>
<accession>A0A2B4RHE9</accession>
<organism evidence="1 2">
    <name type="scientific">Stylophora pistillata</name>
    <name type="common">Smooth cauliflower coral</name>
    <dbReference type="NCBI Taxonomy" id="50429"/>
    <lineage>
        <taxon>Eukaryota</taxon>
        <taxon>Metazoa</taxon>
        <taxon>Cnidaria</taxon>
        <taxon>Anthozoa</taxon>
        <taxon>Hexacorallia</taxon>
        <taxon>Scleractinia</taxon>
        <taxon>Astrocoeniina</taxon>
        <taxon>Pocilloporidae</taxon>
        <taxon>Stylophora</taxon>
    </lineage>
</organism>
<dbReference type="OrthoDB" id="10529725at2759"/>
<dbReference type="EMBL" id="LSMT01000563">
    <property type="protein sequence ID" value="PFX16229.1"/>
    <property type="molecule type" value="Genomic_DNA"/>
</dbReference>
<keyword evidence="2" id="KW-1185">Reference proteome</keyword>
<comment type="caution">
    <text evidence="1">The sequence shown here is derived from an EMBL/GenBank/DDBJ whole genome shotgun (WGS) entry which is preliminary data.</text>
</comment>
<reference evidence="2" key="1">
    <citation type="journal article" date="2017" name="bioRxiv">
        <title>Comparative analysis of the genomes of Stylophora pistillata and Acropora digitifera provides evidence for extensive differences between species of corals.</title>
        <authorList>
            <person name="Voolstra C.R."/>
            <person name="Li Y."/>
            <person name="Liew Y.J."/>
            <person name="Baumgarten S."/>
            <person name="Zoccola D."/>
            <person name="Flot J.-F."/>
            <person name="Tambutte S."/>
            <person name="Allemand D."/>
            <person name="Aranda M."/>
        </authorList>
    </citation>
    <scope>NUCLEOTIDE SEQUENCE [LARGE SCALE GENOMIC DNA]</scope>
</reference>
<dbReference type="Proteomes" id="UP000225706">
    <property type="component" value="Unassembled WGS sequence"/>
</dbReference>
<gene>
    <name evidence="1" type="ORF">AWC38_SpisGene19505</name>
</gene>
<protein>
    <submittedName>
        <fullName evidence="1">Uncharacterized protein</fullName>
    </submittedName>
</protein>